<gene>
    <name evidence="1" type="ORF">GH811_08975</name>
</gene>
<evidence type="ECO:0000313" key="2">
    <source>
        <dbReference type="Proteomes" id="UP000622405"/>
    </source>
</evidence>
<organism evidence="1 2">
    <name type="scientific">Acetobacterium malicum</name>
    <dbReference type="NCBI Taxonomy" id="52692"/>
    <lineage>
        <taxon>Bacteria</taxon>
        <taxon>Bacillati</taxon>
        <taxon>Bacillota</taxon>
        <taxon>Clostridia</taxon>
        <taxon>Eubacteriales</taxon>
        <taxon>Eubacteriaceae</taxon>
        <taxon>Acetobacterium</taxon>
    </lineage>
</organism>
<sequence>MSTIGGFMKNVKRNRLIMAVGVLILIVLSTTAFKTNDYAEQLGVEYRGHVQNKGDFPKPQGSYIPGPEALGTRGEGLRIEGLWINLTGDIPKNAGITYQVHVQNEGWMTPVPTNEFAGTEGLGQRIESIKIDLVNLPDYDVYYRGHVQDKGNIPVVNANQWGWVKNGDELGTTGSSLRLEEIQIKIVKKNDDGVVFNQPGVYDHKTGHEKIQGDAIVKSKDVILKNVNIDGDLIIDKAVGEGDVTLDNVTVSGETHIRGGGHDSIHLNGGSYNKFTIEKTANNIGIEANAVNDLEILISEDANDKSFAFEGAFKLITVEAAKATVNIKDNTTVETILVNKNASDCKMYLSHNAEINQAVLNANAVITGEGSIINAEIKADDIILVKEPQNMSVDPNIKEPQIDPDYGSSAPETKETIIKLTSTAEASIVFTIYDLVNGRDQVSIPSLTINDFELKKDNIFNKDTVNDLVLVKVDANTYMIRYTKWINSFEPGRYNLNFNKEGYAKKSVDFEIARFDFKYVLKSMLNQIMYVPVSKDGSDISINDRWTTQEAKTAMEEAEQTAKNVLADGNVSEDTVMETTTATQTAINNYNNAKQKGLKGLSDKEKVANDVLFLQINHYFIPIEYKTSMETRISYLQQRIDQLIQENINGIDTYNGSNVLVGFDENFGYFIKVTYGSYTSELKNITVKEEY</sequence>
<dbReference type="EMBL" id="WJBE01000006">
    <property type="protein sequence ID" value="MBC3899748.1"/>
    <property type="molecule type" value="Genomic_DNA"/>
</dbReference>
<reference evidence="1 2" key="1">
    <citation type="journal article" date="2020" name="mSystems">
        <title>Defining Genomic and Predicted Metabolic Features of the Acetobacterium Genus.</title>
        <authorList>
            <person name="Ross D.E."/>
            <person name="Marshall C.W."/>
            <person name="Gulliver D."/>
            <person name="May H.D."/>
            <person name="Norman R.S."/>
        </authorList>
    </citation>
    <scope>NUCLEOTIDE SEQUENCE [LARGE SCALE GENOMIC DNA]</scope>
    <source>
        <strain evidence="1 2">DSM 4132</strain>
    </source>
</reference>
<dbReference type="SMART" id="SM00728">
    <property type="entry name" value="ChW"/>
    <property type="match status" value="3"/>
</dbReference>
<accession>A0ABR6YX13</accession>
<dbReference type="InterPro" id="IPR006637">
    <property type="entry name" value="ChW"/>
</dbReference>
<dbReference type="Gene3D" id="1.20.1270.90">
    <property type="entry name" value="AF1782-like"/>
    <property type="match status" value="1"/>
</dbReference>
<keyword evidence="2" id="KW-1185">Reference proteome</keyword>
<protein>
    <submittedName>
        <fullName evidence="1">Uncharacterized protein</fullName>
    </submittedName>
</protein>
<proteinExistence type="predicted"/>
<comment type="caution">
    <text evidence="1">The sequence shown here is derived from an EMBL/GenBank/DDBJ whole genome shotgun (WGS) entry which is preliminary data.</text>
</comment>
<evidence type="ECO:0000313" key="1">
    <source>
        <dbReference type="EMBL" id="MBC3899748.1"/>
    </source>
</evidence>
<dbReference type="Pfam" id="PF07538">
    <property type="entry name" value="ChW"/>
    <property type="match status" value="3"/>
</dbReference>
<name>A0ABR6YX13_9FIRM</name>
<dbReference type="Proteomes" id="UP000622405">
    <property type="component" value="Unassembled WGS sequence"/>
</dbReference>